<proteinExistence type="predicted"/>
<dbReference type="AlphaFoldDB" id="A0A2P2QDD2"/>
<sequence length="49" mass="5827">MIFRRESSCRYSSPLAVPVMMFARFCQSSSLHFCGSKRKRSRLLFDRYS</sequence>
<reference evidence="1" key="1">
    <citation type="submission" date="2018-02" db="EMBL/GenBank/DDBJ databases">
        <title>Rhizophora mucronata_Transcriptome.</title>
        <authorList>
            <person name="Meera S.P."/>
            <person name="Sreeshan A."/>
            <person name="Augustine A."/>
        </authorList>
    </citation>
    <scope>NUCLEOTIDE SEQUENCE</scope>
    <source>
        <tissue evidence="1">Leaf</tissue>
    </source>
</reference>
<dbReference type="EMBL" id="GGEC01084475">
    <property type="protein sequence ID" value="MBX64959.1"/>
    <property type="molecule type" value="Transcribed_RNA"/>
</dbReference>
<name>A0A2P2QDD2_RHIMU</name>
<accession>A0A2P2QDD2</accession>
<protein>
    <submittedName>
        <fullName evidence="1">Uncharacterized protein</fullName>
    </submittedName>
</protein>
<organism evidence="1">
    <name type="scientific">Rhizophora mucronata</name>
    <name type="common">Asiatic mangrove</name>
    <dbReference type="NCBI Taxonomy" id="61149"/>
    <lineage>
        <taxon>Eukaryota</taxon>
        <taxon>Viridiplantae</taxon>
        <taxon>Streptophyta</taxon>
        <taxon>Embryophyta</taxon>
        <taxon>Tracheophyta</taxon>
        <taxon>Spermatophyta</taxon>
        <taxon>Magnoliopsida</taxon>
        <taxon>eudicotyledons</taxon>
        <taxon>Gunneridae</taxon>
        <taxon>Pentapetalae</taxon>
        <taxon>rosids</taxon>
        <taxon>fabids</taxon>
        <taxon>Malpighiales</taxon>
        <taxon>Rhizophoraceae</taxon>
        <taxon>Rhizophora</taxon>
    </lineage>
</organism>
<evidence type="ECO:0000313" key="1">
    <source>
        <dbReference type="EMBL" id="MBX64959.1"/>
    </source>
</evidence>